<protein>
    <recommendedName>
        <fullName evidence="3">Methyltransferase type 11 domain-containing protein</fullName>
    </recommendedName>
</protein>
<dbReference type="Proteomes" id="UP000192610">
    <property type="component" value="Unassembled WGS sequence"/>
</dbReference>
<dbReference type="STRING" id="354355.SAMN05660816_04465"/>
<comment type="caution">
    <text evidence="1">The sequence shown here is derived from an EMBL/GenBank/DDBJ whole genome shotgun (WGS) entry which is preliminary data.</text>
</comment>
<name>A0A1V9F4Y6_9BACT</name>
<evidence type="ECO:0000313" key="2">
    <source>
        <dbReference type="Proteomes" id="UP000192610"/>
    </source>
</evidence>
<proteinExistence type="predicted"/>
<keyword evidence="2" id="KW-1185">Reference proteome</keyword>
<organism evidence="1 2">
    <name type="scientific">Niastella yeongjuensis</name>
    <dbReference type="NCBI Taxonomy" id="354355"/>
    <lineage>
        <taxon>Bacteria</taxon>
        <taxon>Pseudomonadati</taxon>
        <taxon>Bacteroidota</taxon>
        <taxon>Chitinophagia</taxon>
        <taxon>Chitinophagales</taxon>
        <taxon>Chitinophagaceae</taxon>
        <taxon>Niastella</taxon>
    </lineage>
</organism>
<reference evidence="2" key="1">
    <citation type="submission" date="2016-04" db="EMBL/GenBank/DDBJ databases">
        <authorList>
            <person name="Chen L."/>
            <person name="Zhuang W."/>
            <person name="Wang G."/>
        </authorList>
    </citation>
    <scope>NUCLEOTIDE SEQUENCE [LARGE SCALE GENOMIC DNA]</scope>
    <source>
        <strain evidence="2">17621</strain>
    </source>
</reference>
<dbReference type="SUPFAM" id="SSF53335">
    <property type="entry name" value="S-adenosyl-L-methionine-dependent methyltransferases"/>
    <property type="match status" value="1"/>
</dbReference>
<dbReference type="OrthoDB" id="651657at2"/>
<evidence type="ECO:0000313" key="1">
    <source>
        <dbReference type="EMBL" id="OQP53449.1"/>
    </source>
</evidence>
<dbReference type="AlphaFoldDB" id="A0A1V9F4Y6"/>
<sequence>MKQTSIDEFFDLVVKRKMYSSKANLQFYLDILFKNVTLAEREVLDVGGGSGLLSYYAAVKGAKRAVCLEPENAGSTNGMIKGFYELRKDFPASLPVELATYTLQEYLRQTETETYDVVIMHNSVNHLDEEAGIHLLHSDTSYKTYLSIFENVFRIMKKEGVLIVTDCSCVNFFKDIGMKNIFTPTIEWHKHQKPGTWIALFKAAGFSNPTVKWLSPNRLRKPGTYIMGNYLMSYLTRSYFKVTISK</sequence>
<gene>
    <name evidence="1" type="ORF">A4H97_23680</name>
</gene>
<dbReference type="CDD" id="cd02440">
    <property type="entry name" value="AdoMet_MTases"/>
    <property type="match status" value="1"/>
</dbReference>
<evidence type="ECO:0008006" key="3">
    <source>
        <dbReference type="Google" id="ProtNLM"/>
    </source>
</evidence>
<dbReference type="EMBL" id="LVXG01000006">
    <property type="protein sequence ID" value="OQP53449.1"/>
    <property type="molecule type" value="Genomic_DNA"/>
</dbReference>
<dbReference type="RefSeq" id="WP_081197792.1">
    <property type="nucleotide sequence ID" value="NZ_FOCZ01000008.1"/>
</dbReference>
<dbReference type="Gene3D" id="3.40.50.150">
    <property type="entry name" value="Vaccinia Virus protein VP39"/>
    <property type="match status" value="1"/>
</dbReference>
<accession>A0A1V9F4Y6</accession>
<dbReference type="InterPro" id="IPR029063">
    <property type="entry name" value="SAM-dependent_MTases_sf"/>
</dbReference>